<dbReference type="AlphaFoldDB" id="A0A1I4F552"/>
<dbReference type="EMBL" id="FOSL01000036">
    <property type="protein sequence ID" value="SFL12679.1"/>
    <property type="molecule type" value="Genomic_DNA"/>
</dbReference>
<protein>
    <recommendedName>
        <fullName evidence="4">Winged helix-turn helix</fullName>
    </recommendedName>
</protein>
<dbReference type="InterPro" id="IPR009057">
    <property type="entry name" value="Homeodomain-like_sf"/>
</dbReference>
<evidence type="ECO:0000313" key="2">
    <source>
        <dbReference type="EMBL" id="SFL12679.1"/>
    </source>
</evidence>
<evidence type="ECO:0008006" key="4">
    <source>
        <dbReference type="Google" id="ProtNLM"/>
    </source>
</evidence>
<keyword evidence="3" id="KW-1185">Reference proteome</keyword>
<organism evidence="2 3">
    <name type="scientific">Neomesorhizobium albiziae</name>
    <dbReference type="NCBI Taxonomy" id="335020"/>
    <lineage>
        <taxon>Bacteria</taxon>
        <taxon>Pseudomonadati</taxon>
        <taxon>Pseudomonadota</taxon>
        <taxon>Alphaproteobacteria</taxon>
        <taxon>Hyphomicrobiales</taxon>
        <taxon>Phyllobacteriaceae</taxon>
        <taxon>Neomesorhizobium</taxon>
    </lineage>
</organism>
<dbReference type="Proteomes" id="UP000323300">
    <property type="component" value="Unassembled WGS sequence"/>
</dbReference>
<accession>A0A1I4F552</accession>
<reference evidence="2 3" key="1">
    <citation type="submission" date="2016-10" db="EMBL/GenBank/DDBJ databases">
        <authorList>
            <person name="Varghese N."/>
            <person name="Submissions S."/>
        </authorList>
    </citation>
    <scope>NUCLEOTIDE SEQUENCE [LARGE SCALE GENOMIC DNA]</scope>
    <source>
        <strain evidence="2 3">DSM 21822</strain>
    </source>
</reference>
<dbReference type="SUPFAM" id="SSF46689">
    <property type="entry name" value="Homeodomain-like"/>
    <property type="match status" value="1"/>
</dbReference>
<feature type="region of interest" description="Disordered" evidence="1">
    <location>
        <begin position="71"/>
        <end position="105"/>
    </location>
</feature>
<evidence type="ECO:0000313" key="3">
    <source>
        <dbReference type="Proteomes" id="UP000323300"/>
    </source>
</evidence>
<name>A0A1I4F552_9HYPH</name>
<gene>
    <name evidence="2" type="ORF">SAMN04488498_13625</name>
</gene>
<sequence length="105" mass="11440">MRNGISFTVSASDRQRLQAIVAAPGSPQKHVWRARIVLLSGDGLGTSAIMAETDKSKTCVWRWQERFMHEGGGGLLRDRSRLPGKAPVPPKHRRDRPPDAGSAAA</sequence>
<evidence type="ECO:0000256" key="1">
    <source>
        <dbReference type="SAM" id="MobiDB-lite"/>
    </source>
</evidence>
<proteinExistence type="predicted"/>
<dbReference type="Pfam" id="PF13384">
    <property type="entry name" value="HTH_23"/>
    <property type="match status" value="1"/>
</dbReference>